<dbReference type="Proteomes" id="UP000316196">
    <property type="component" value="Unassembled WGS sequence"/>
</dbReference>
<organism evidence="1 2">
    <name type="scientific">Propioniferax innocua</name>
    <dbReference type="NCBI Taxonomy" id="1753"/>
    <lineage>
        <taxon>Bacteria</taxon>
        <taxon>Bacillati</taxon>
        <taxon>Actinomycetota</taxon>
        <taxon>Actinomycetes</taxon>
        <taxon>Propionibacteriales</taxon>
        <taxon>Propionibacteriaceae</taxon>
        <taxon>Propioniferax</taxon>
    </lineage>
</organism>
<reference evidence="1 2" key="1">
    <citation type="submission" date="2019-06" db="EMBL/GenBank/DDBJ databases">
        <title>Sequencing the genomes of 1000 actinobacteria strains.</title>
        <authorList>
            <person name="Klenk H.-P."/>
        </authorList>
    </citation>
    <scope>NUCLEOTIDE SEQUENCE [LARGE SCALE GENOMIC DNA]</scope>
    <source>
        <strain evidence="1 2">DSM 8251</strain>
    </source>
</reference>
<protein>
    <submittedName>
        <fullName evidence="1">DUF3052 family protein</fullName>
    </submittedName>
</protein>
<evidence type="ECO:0000313" key="2">
    <source>
        <dbReference type="Proteomes" id="UP000316196"/>
    </source>
</evidence>
<dbReference type="EMBL" id="VFOR01000001">
    <property type="protein sequence ID" value="TQL62688.1"/>
    <property type="molecule type" value="Genomic_DNA"/>
</dbReference>
<accession>A0A542ZQQ3</accession>
<dbReference type="InterPro" id="IPR021412">
    <property type="entry name" value="DUF3052"/>
</dbReference>
<dbReference type="Pfam" id="PF11253">
    <property type="entry name" value="DUF3052"/>
    <property type="match status" value="1"/>
</dbReference>
<sequence length="153" mass="16401">MAGEASSAQGAGSVKESGEMSPIMELVGRSGFTAGMVVQELGWDDDVDDDLRLAIENTIDGELIEDAVEAVDTVLLWWREDDGDVTDGVVDALTDLDEKGFVWVLTPKVGRPEHVDPADLSEAATTAGLSRTSTAANLSADWTAVKLERPRRR</sequence>
<evidence type="ECO:0000313" key="1">
    <source>
        <dbReference type="EMBL" id="TQL62688.1"/>
    </source>
</evidence>
<comment type="caution">
    <text evidence="1">The sequence shown here is derived from an EMBL/GenBank/DDBJ whole genome shotgun (WGS) entry which is preliminary data.</text>
</comment>
<gene>
    <name evidence="1" type="ORF">FB460_0474</name>
</gene>
<dbReference type="AlphaFoldDB" id="A0A542ZQQ3"/>
<name>A0A542ZQQ3_9ACTN</name>
<proteinExistence type="predicted"/>
<keyword evidence="2" id="KW-1185">Reference proteome</keyword>